<dbReference type="GeneID" id="27362599"/>
<keyword evidence="6" id="KW-0274">FAD</keyword>
<dbReference type="CDD" id="cd00448">
    <property type="entry name" value="YjgF_YER057c_UK114_family"/>
    <property type="match status" value="1"/>
</dbReference>
<dbReference type="EC" id="1.4.3.-" evidence="6"/>
<dbReference type="InterPro" id="IPR006175">
    <property type="entry name" value="YjgF/YER057c/UK114"/>
</dbReference>
<dbReference type="Gene3D" id="3.30.1330.40">
    <property type="entry name" value="RutC-like"/>
    <property type="match status" value="1"/>
</dbReference>
<dbReference type="InterPro" id="IPR002937">
    <property type="entry name" value="Amino_oxidase"/>
</dbReference>
<evidence type="ECO:0000259" key="7">
    <source>
        <dbReference type="Pfam" id="PF01593"/>
    </source>
</evidence>
<dbReference type="HOGENOM" id="CLU_004498_0_3_1"/>
<evidence type="ECO:0000313" key="9">
    <source>
        <dbReference type="Proteomes" id="UP000053342"/>
    </source>
</evidence>
<evidence type="ECO:0000256" key="6">
    <source>
        <dbReference type="RuleBase" id="RU362067"/>
    </source>
</evidence>
<proteinExistence type="inferred from homology"/>
<sequence>MAPRDDKPEIKFYDAPGMPEPGFYSHAVSLNQAGRLVFTSGIIAQRADGSFPDSLEEQIKGVYNNLKEVLKISGATPRDVIKITWYPVNWSLDQGEGLIKSFLDFITDEYGTTYRPITTLVPVTKLAMPDAKIEIEAVAAIGGHASPYAGPSAKAFERPVPPFKVDVVVVGGGFSGVQAAWDVQKAGLSCVLLEAKHRIGGRSRSQKLQSGPGIIELGATWINKTTQPKVYATAKRLGLDIVEQYTTGDEIWQLQDGTVIRTNPGSPEVDLAKKFNAELYEAIESDLERVDINKIETFPGNLDMSMETWAQTKGLTDPVVSKPALKFFTSAVVGRDPEEIGMHYFLDYIKSGGGFISIATEGEAGAQSLKIKQGTSAVATGLVDEMTPGSVFINSPVDSIHQNADGALVQTTTGNQIFCRKVIIAIPTNTYEKINFSPPLPHDKRALVSRTKPGVYAKMILTYSRAWWKDIGLVGKFSSFKGPICFSWDISDDSRGQYSLAMFIAGEIAARWAKLNELQRVEAVLDHLVELVGPAHAQLAQDVLEVNYVNWSAEEYLGGAPTSTMGPGLLSRYGTALRQPFEHVHFAGGETAFEWKGYLEGALRAGSRAADEVIAWAKKEGAIQNVPANL</sequence>
<evidence type="ECO:0000256" key="4">
    <source>
        <dbReference type="ARBA" id="ARBA00048448"/>
    </source>
</evidence>
<dbReference type="PANTHER" id="PTHR43563">
    <property type="entry name" value="AMINE OXIDASE"/>
    <property type="match status" value="1"/>
</dbReference>
<dbReference type="AlphaFoldDB" id="A0A0D2AAW8"/>
<organism evidence="8 9">
    <name type="scientific">Exophiala oligosperma</name>
    <dbReference type="NCBI Taxonomy" id="215243"/>
    <lineage>
        <taxon>Eukaryota</taxon>
        <taxon>Fungi</taxon>
        <taxon>Dikarya</taxon>
        <taxon>Ascomycota</taxon>
        <taxon>Pezizomycotina</taxon>
        <taxon>Eurotiomycetes</taxon>
        <taxon>Chaetothyriomycetidae</taxon>
        <taxon>Chaetothyriales</taxon>
        <taxon>Herpotrichiellaceae</taxon>
        <taxon>Exophiala</taxon>
    </lineage>
</organism>
<feature type="domain" description="Amine oxidase" evidence="7">
    <location>
        <begin position="174"/>
        <end position="614"/>
    </location>
</feature>
<comment type="similarity">
    <text evidence="2 6">Belongs to the flavin monoamine oxidase family.</text>
</comment>
<dbReference type="Gene3D" id="3.50.50.60">
    <property type="entry name" value="FAD/NAD(P)-binding domain"/>
    <property type="match status" value="1"/>
</dbReference>
<dbReference type="GO" id="GO:0097621">
    <property type="term" value="F:monoamine oxidase activity"/>
    <property type="evidence" value="ECO:0007669"/>
    <property type="project" value="UniProtKB-EC"/>
</dbReference>
<dbReference type="InterPro" id="IPR035959">
    <property type="entry name" value="RutC-like_sf"/>
</dbReference>
<evidence type="ECO:0000256" key="5">
    <source>
        <dbReference type="PIRSR" id="PIRSR601613-1"/>
    </source>
</evidence>
<name>A0A0D2AAW8_9EURO</name>
<dbReference type="Gene3D" id="1.10.405.10">
    <property type="entry name" value="Guanine Nucleotide Dissociation Inhibitor, domain 1"/>
    <property type="match status" value="1"/>
</dbReference>
<comment type="catalytic activity">
    <reaction evidence="4">
        <text>a secondary aliphatic amine + O2 + H2O = a primary amine + an aldehyde + H2O2</text>
        <dbReference type="Rhea" id="RHEA:26414"/>
        <dbReference type="ChEBI" id="CHEBI:15377"/>
        <dbReference type="ChEBI" id="CHEBI:15379"/>
        <dbReference type="ChEBI" id="CHEBI:16240"/>
        <dbReference type="ChEBI" id="CHEBI:17478"/>
        <dbReference type="ChEBI" id="CHEBI:58855"/>
        <dbReference type="ChEBI" id="CHEBI:65296"/>
        <dbReference type="EC" id="1.4.3.4"/>
    </reaction>
</comment>
<keyword evidence="9" id="KW-1185">Reference proteome</keyword>
<protein>
    <recommendedName>
        <fullName evidence="6">Amine oxidase</fullName>
        <ecNumber evidence="6">1.4.3.-</ecNumber>
    </recommendedName>
</protein>
<dbReference type="SUPFAM" id="SSF55298">
    <property type="entry name" value="YjgF-like"/>
    <property type="match status" value="1"/>
</dbReference>
<dbReference type="InterPro" id="IPR036188">
    <property type="entry name" value="FAD/NAD-bd_sf"/>
</dbReference>
<feature type="binding site" evidence="5">
    <location>
        <position position="397"/>
    </location>
    <ligand>
        <name>FAD</name>
        <dbReference type="ChEBI" id="CHEBI:57692"/>
    </ligand>
</feature>
<comment type="cofactor">
    <cofactor evidence="1 6">
        <name>FAD</name>
        <dbReference type="ChEBI" id="CHEBI:57692"/>
    </cofactor>
</comment>
<feature type="binding site" evidence="5">
    <location>
        <position position="503"/>
    </location>
    <ligand>
        <name>substrate</name>
    </ligand>
</feature>
<reference evidence="8 9" key="1">
    <citation type="submission" date="2015-01" db="EMBL/GenBank/DDBJ databases">
        <title>The Genome Sequence of Exophiala oligosperma CBS72588.</title>
        <authorList>
            <consortium name="The Broad Institute Genomics Platform"/>
            <person name="Cuomo C."/>
            <person name="de Hoog S."/>
            <person name="Gorbushina A."/>
            <person name="Stielow B."/>
            <person name="Teixiera M."/>
            <person name="Abouelleil A."/>
            <person name="Chapman S.B."/>
            <person name="Priest M."/>
            <person name="Young S.K."/>
            <person name="Wortman J."/>
            <person name="Nusbaum C."/>
            <person name="Birren B."/>
        </authorList>
    </citation>
    <scope>NUCLEOTIDE SEQUENCE [LARGE SCALE GENOMIC DNA]</scope>
    <source>
        <strain evidence="8 9">CBS 72588</strain>
    </source>
</reference>
<dbReference type="STRING" id="215243.A0A0D2AAW8"/>
<accession>A0A0D2AAW8</accession>
<evidence type="ECO:0000256" key="2">
    <source>
        <dbReference type="ARBA" id="ARBA00005995"/>
    </source>
</evidence>
<keyword evidence="3 6" id="KW-0560">Oxidoreductase</keyword>
<dbReference type="SUPFAM" id="SSF51905">
    <property type="entry name" value="FAD/NAD(P)-binding domain"/>
    <property type="match status" value="1"/>
</dbReference>
<feature type="binding site" evidence="5">
    <location>
        <position position="590"/>
    </location>
    <ligand>
        <name>FAD</name>
        <dbReference type="ChEBI" id="CHEBI:57692"/>
    </ligand>
</feature>
<dbReference type="PANTHER" id="PTHR43563:SF14">
    <property type="entry name" value="AMINE OXIDASE"/>
    <property type="match status" value="1"/>
</dbReference>
<keyword evidence="6" id="KW-0285">Flavoprotein</keyword>
<dbReference type="Pfam" id="PF01593">
    <property type="entry name" value="Amino_oxidase"/>
    <property type="match status" value="1"/>
</dbReference>
<evidence type="ECO:0000256" key="1">
    <source>
        <dbReference type="ARBA" id="ARBA00001974"/>
    </source>
</evidence>
<evidence type="ECO:0000256" key="3">
    <source>
        <dbReference type="ARBA" id="ARBA00023002"/>
    </source>
</evidence>
<dbReference type="Proteomes" id="UP000053342">
    <property type="component" value="Unassembled WGS sequence"/>
</dbReference>
<dbReference type="RefSeq" id="XP_016257702.1">
    <property type="nucleotide sequence ID" value="XM_016412082.1"/>
</dbReference>
<dbReference type="VEuPathDB" id="FungiDB:PV06_10525"/>
<dbReference type="Gene3D" id="3.90.660.10">
    <property type="match status" value="1"/>
</dbReference>
<dbReference type="PRINTS" id="PR00757">
    <property type="entry name" value="AMINEOXDASEF"/>
</dbReference>
<dbReference type="SUPFAM" id="SSF54373">
    <property type="entry name" value="FAD-linked reductases, C-terminal domain"/>
    <property type="match status" value="1"/>
</dbReference>
<dbReference type="InterPro" id="IPR050703">
    <property type="entry name" value="Flavin_MAO"/>
</dbReference>
<evidence type="ECO:0000313" key="8">
    <source>
        <dbReference type="EMBL" id="KIW37486.1"/>
    </source>
</evidence>
<dbReference type="InterPro" id="IPR001613">
    <property type="entry name" value="Flavin_amine_oxidase"/>
</dbReference>
<dbReference type="Pfam" id="PF01042">
    <property type="entry name" value="Ribonuc_L-PSP"/>
    <property type="match status" value="1"/>
</dbReference>
<dbReference type="EMBL" id="KN847344">
    <property type="protein sequence ID" value="KIW37486.1"/>
    <property type="molecule type" value="Genomic_DNA"/>
</dbReference>
<gene>
    <name evidence="8" type="ORF">PV06_10525</name>
</gene>
<feature type="binding site" evidence="5">
    <location>
        <position position="175"/>
    </location>
    <ligand>
        <name>FAD</name>
        <dbReference type="ChEBI" id="CHEBI:57692"/>
    </ligand>
</feature>
<feature type="binding site" evidence="5">
    <location>
        <begin position="194"/>
        <end position="195"/>
    </location>
    <ligand>
        <name>FAD</name>
        <dbReference type="ChEBI" id="CHEBI:57692"/>
    </ligand>
</feature>
<dbReference type="OrthoDB" id="5046242at2759"/>